<dbReference type="InterPro" id="IPR027843">
    <property type="entry name" value="DUF4440"/>
</dbReference>
<dbReference type="GeneID" id="71979887"/>
<reference evidence="2" key="2">
    <citation type="journal article" date="2022" name="Microb. Genom.">
        <title>A chromosome-scale genome assembly of the tomato pathogen Cladosporium fulvum reveals a compartmentalized genome architecture and the presence of a dispensable chromosome.</title>
        <authorList>
            <person name="Zaccaron A.Z."/>
            <person name="Chen L.H."/>
            <person name="Samaras A."/>
            <person name="Stergiopoulos I."/>
        </authorList>
    </citation>
    <scope>NUCLEOTIDE SEQUENCE</scope>
    <source>
        <strain evidence="2">Race5_Kim</strain>
    </source>
</reference>
<feature type="domain" description="DUF4440" evidence="1">
    <location>
        <begin position="43"/>
        <end position="151"/>
    </location>
</feature>
<accession>A0A9Q8L6C5</accession>
<reference evidence="2" key="1">
    <citation type="submission" date="2021-12" db="EMBL/GenBank/DDBJ databases">
        <authorList>
            <person name="Zaccaron A."/>
            <person name="Stergiopoulos I."/>
        </authorList>
    </citation>
    <scope>NUCLEOTIDE SEQUENCE</scope>
    <source>
        <strain evidence="2">Race5_Kim</strain>
    </source>
</reference>
<sequence>MTCTYGPFPPSSSLSYLLPRQPSSNYPHRTRSLALGDGTAELTKLSRDLVKSFNARDFSRAYAYTSPKFHARHNNLAVELDRDEHFAAYKMMLTANPSWRMDVALDHAEVDLIAGQALVWIFVKIRGDVEGVSRDSLGLLHWVRSKEGVWEVVYHCGFRSCGGLI</sequence>
<evidence type="ECO:0000259" key="1">
    <source>
        <dbReference type="Pfam" id="PF14534"/>
    </source>
</evidence>
<dbReference type="KEGG" id="ffu:CLAFUR5_00009"/>
<protein>
    <recommendedName>
        <fullName evidence="1">DUF4440 domain-containing protein</fullName>
    </recommendedName>
</protein>
<dbReference type="Proteomes" id="UP000756132">
    <property type="component" value="Chromosome 1"/>
</dbReference>
<dbReference type="Pfam" id="PF14534">
    <property type="entry name" value="DUF4440"/>
    <property type="match status" value="1"/>
</dbReference>
<dbReference type="AlphaFoldDB" id="A0A9Q8L6C5"/>
<name>A0A9Q8L6C5_PASFU</name>
<dbReference type="OrthoDB" id="10454582at2759"/>
<proteinExistence type="predicted"/>
<evidence type="ECO:0000313" key="3">
    <source>
        <dbReference type="Proteomes" id="UP000756132"/>
    </source>
</evidence>
<dbReference type="EMBL" id="CP090163">
    <property type="protein sequence ID" value="UJO11621.1"/>
    <property type="molecule type" value="Genomic_DNA"/>
</dbReference>
<keyword evidence="3" id="KW-1185">Reference proteome</keyword>
<dbReference type="Gene3D" id="3.10.450.50">
    <property type="match status" value="1"/>
</dbReference>
<dbReference type="SUPFAM" id="SSF54427">
    <property type="entry name" value="NTF2-like"/>
    <property type="match status" value="1"/>
</dbReference>
<gene>
    <name evidence="2" type="ORF">CLAFUR5_00009</name>
</gene>
<evidence type="ECO:0000313" key="2">
    <source>
        <dbReference type="EMBL" id="UJO11621.1"/>
    </source>
</evidence>
<dbReference type="InterPro" id="IPR032710">
    <property type="entry name" value="NTF2-like_dom_sf"/>
</dbReference>
<organism evidence="2 3">
    <name type="scientific">Passalora fulva</name>
    <name type="common">Tomato leaf mold</name>
    <name type="synonym">Cladosporium fulvum</name>
    <dbReference type="NCBI Taxonomy" id="5499"/>
    <lineage>
        <taxon>Eukaryota</taxon>
        <taxon>Fungi</taxon>
        <taxon>Dikarya</taxon>
        <taxon>Ascomycota</taxon>
        <taxon>Pezizomycotina</taxon>
        <taxon>Dothideomycetes</taxon>
        <taxon>Dothideomycetidae</taxon>
        <taxon>Mycosphaerellales</taxon>
        <taxon>Mycosphaerellaceae</taxon>
        <taxon>Fulvia</taxon>
    </lineage>
</organism>
<dbReference type="RefSeq" id="XP_047755987.1">
    <property type="nucleotide sequence ID" value="XM_047899157.1"/>
</dbReference>